<gene>
    <name evidence="5" type="ORF">METZ01_LOCUS42379</name>
</gene>
<organism evidence="5">
    <name type="scientific">marine metagenome</name>
    <dbReference type="NCBI Taxonomy" id="408172"/>
    <lineage>
        <taxon>unclassified sequences</taxon>
        <taxon>metagenomes</taxon>
        <taxon>ecological metagenomes</taxon>
    </lineage>
</organism>
<dbReference type="SUPFAM" id="SSF56529">
    <property type="entry name" value="FAH"/>
    <property type="match status" value="1"/>
</dbReference>
<sequence length="290" mass="30304">MAFRLGTLCDGRAVLLDDGLAEPGDDAVARWWDLGRLTDGRLADPMDALGDLPTLNDLTGADGSPDGGPDGTVGLSGLGPAVPRPRSVFGIGMNYVAHVDEMGRAPSGAPVIFTKFPSCLVGPSDDVAVVGDRTDYEVELVAVVGRRCRNLAESEVWNALAGVTVGQDISDRALQTAAEPPQFSLGKSYDTFGPIGPAVVSVDLLANRDDLALSCAVDGEVRQDSRTSRMIVGVEQLVSYLSQVCTLQPGDLVFTGTPAGVGDPQGRCLEPGQRIDSHIQGVGHLVNHCV</sequence>
<feature type="compositionally biased region" description="Gly residues" evidence="3">
    <location>
        <begin position="65"/>
        <end position="77"/>
    </location>
</feature>
<dbReference type="InterPro" id="IPR011234">
    <property type="entry name" value="Fumarylacetoacetase-like_C"/>
</dbReference>
<name>A0A381RCL6_9ZZZZ</name>
<reference evidence="5" key="1">
    <citation type="submission" date="2018-05" db="EMBL/GenBank/DDBJ databases">
        <authorList>
            <person name="Lanie J.A."/>
            <person name="Ng W.-L."/>
            <person name="Kazmierczak K.M."/>
            <person name="Andrzejewski T.M."/>
            <person name="Davidsen T.M."/>
            <person name="Wayne K.J."/>
            <person name="Tettelin H."/>
            <person name="Glass J.I."/>
            <person name="Rusch D."/>
            <person name="Podicherti R."/>
            <person name="Tsui H.-C.T."/>
            <person name="Winkler M.E."/>
        </authorList>
    </citation>
    <scope>NUCLEOTIDE SEQUENCE</scope>
</reference>
<dbReference type="GO" id="GO:0044281">
    <property type="term" value="P:small molecule metabolic process"/>
    <property type="evidence" value="ECO:0007669"/>
    <property type="project" value="UniProtKB-ARBA"/>
</dbReference>
<dbReference type="PANTHER" id="PTHR42796:SF4">
    <property type="entry name" value="FUMARYLACETOACETATE HYDROLASE DOMAIN-CONTAINING PROTEIN 2A"/>
    <property type="match status" value="1"/>
</dbReference>
<dbReference type="Pfam" id="PF01557">
    <property type="entry name" value="FAA_hydrolase"/>
    <property type="match status" value="1"/>
</dbReference>
<evidence type="ECO:0000259" key="4">
    <source>
        <dbReference type="Pfam" id="PF01557"/>
    </source>
</evidence>
<feature type="domain" description="Fumarylacetoacetase-like C-terminal" evidence="4">
    <location>
        <begin position="88"/>
        <end position="288"/>
    </location>
</feature>
<dbReference type="InterPro" id="IPR036663">
    <property type="entry name" value="Fumarylacetoacetase_C_sf"/>
</dbReference>
<evidence type="ECO:0000256" key="3">
    <source>
        <dbReference type="SAM" id="MobiDB-lite"/>
    </source>
</evidence>
<proteinExistence type="inferred from homology"/>
<dbReference type="GO" id="GO:0046872">
    <property type="term" value="F:metal ion binding"/>
    <property type="evidence" value="ECO:0007669"/>
    <property type="project" value="UniProtKB-KW"/>
</dbReference>
<feature type="region of interest" description="Disordered" evidence="3">
    <location>
        <begin position="53"/>
        <end position="77"/>
    </location>
</feature>
<keyword evidence="2" id="KW-0479">Metal-binding</keyword>
<dbReference type="EMBL" id="UINC01001819">
    <property type="protein sequence ID" value="SUZ89525.1"/>
    <property type="molecule type" value="Genomic_DNA"/>
</dbReference>
<protein>
    <recommendedName>
        <fullName evidence="4">Fumarylacetoacetase-like C-terminal domain-containing protein</fullName>
    </recommendedName>
</protein>
<evidence type="ECO:0000256" key="1">
    <source>
        <dbReference type="ARBA" id="ARBA00010211"/>
    </source>
</evidence>
<dbReference type="Gene3D" id="3.90.850.10">
    <property type="entry name" value="Fumarylacetoacetase-like, C-terminal domain"/>
    <property type="match status" value="1"/>
</dbReference>
<dbReference type="AlphaFoldDB" id="A0A381RCL6"/>
<evidence type="ECO:0000313" key="5">
    <source>
        <dbReference type="EMBL" id="SUZ89525.1"/>
    </source>
</evidence>
<comment type="similarity">
    <text evidence="1">Belongs to the FAH family.</text>
</comment>
<evidence type="ECO:0000256" key="2">
    <source>
        <dbReference type="ARBA" id="ARBA00022723"/>
    </source>
</evidence>
<dbReference type="PANTHER" id="PTHR42796">
    <property type="entry name" value="FUMARYLACETOACETATE HYDROLASE DOMAIN-CONTAINING PROTEIN 2A-RELATED"/>
    <property type="match status" value="1"/>
</dbReference>
<accession>A0A381RCL6</accession>
<dbReference type="InterPro" id="IPR051121">
    <property type="entry name" value="FAH"/>
</dbReference>
<dbReference type="GO" id="GO:0003824">
    <property type="term" value="F:catalytic activity"/>
    <property type="evidence" value="ECO:0007669"/>
    <property type="project" value="InterPro"/>
</dbReference>